<evidence type="ECO:0000313" key="1">
    <source>
        <dbReference type="EMBL" id="KAJ9097402.1"/>
    </source>
</evidence>
<name>A0ACC2VDL6_9TREE</name>
<reference evidence="1" key="1">
    <citation type="submission" date="2023-04" db="EMBL/GenBank/DDBJ databases">
        <title>Draft Genome sequencing of Naganishia species isolated from polar environments using Oxford Nanopore Technology.</title>
        <authorList>
            <person name="Leo P."/>
            <person name="Venkateswaran K."/>
        </authorList>
    </citation>
    <scope>NUCLEOTIDE SEQUENCE</scope>
    <source>
        <strain evidence="1">MNA-CCFEE 5262</strain>
    </source>
</reference>
<evidence type="ECO:0000313" key="2">
    <source>
        <dbReference type="Proteomes" id="UP001230649"/>
    </source>
</evidence>
<gene>
    <name evidence="1" type="ORF">QFC20_006226</name>
</gene>
<dbReference type="EMBL" id="JASBWS010000104">
    <property type="protein sequence ID" value="KAJ9097402.1"/>
    <property type="molecule type" value="Genomic_DNA"/>
</dbReference>
<keyword evidence="2" id="KW-1185">Reference proteome</keyword>
<dbReference type="Proteomes" id="UP001230649">
    <property type="component" value="Unassembled WGS sequence"/>
</dbReference>
<protein>
    <submittedName>
        <fullName evidence="1">Uncharacterized protein</fullName>
    </submittedName>
</protein>
<comment type="caution">
    <text evidence="1">The sequence shown here is derived from an EMBL/GenBank/DDBJ whole genome shotgun (WGS) entry which is preliminary data.</text>
</comment>
<sequence length="95" mass="10472">MQRLCATFEDNQPKFLPGGSFVMFKLTPGGTGTDAEGECIDHDDVIRRLKACAKAQTAFRNAAAKGDVERWQIWESTREAELLRLQGEARSAQGA</sequence>
<accession>A0ACC2VDL6</accession>
<organism evidence="1 2">
    <name type="scientific">Naganishia adeliensis</name>
    <dbReference type="NCBI Taxonomy" id="92952"/>
    <lineage>
        <taxon>Eukaryota</taxon>
        <taxon>Fungi</taxon>
        <taxon>Dikarya</taxon>
        <taxon>Basidiomycota</taxon>
        <taxon>Agaricomycotina</taxon>
        <taxon>Tremellomycetes</taxon>
        <taxon>Filobasidiales</taxon>
        <taxon>Filobasidiaceae</taxon>
        <taxon>Naganishia</taxon>
    </lineage>
</organism>
<proteinExistence type="predicted"/>